<dbReference type="PROSITE" id="PS51257">
    <property type="entry name" value="PROKAR_LIPOPROTEIN"/>
    <property type="match status" value="1"/>
</dbReference>
<dbReference type="Proteomes" id="UP000326179">
    <property type="component" value="Chromosome"/>
</dbReference>
<evidence type="ECO:0000256" key="3">
    <source>
        <dbReference type="SAM" id="SignalP"/>
    </source>
</evidence>
<proteinExistence type="predicted"/>
<dbReference type="EMBL" id="CP045643">
    <property type="protein sequence ID" value="QFZ73724.1"/>
    <property type="molecule type" value="Genomic_DNA"/>
</dbReference>
<keyword evidence="2" id="KW-0472">Membrane</keyword>
<feature type="domain" description="DUF4349" evidence="4">
    <location>
        <begin position="91"/>
        <end position="298"/>
    </location>
</feature>
<keyword evidence="6" id="KW-1185">Reference proteome</keyword>
<dbReference type="AlphaFoldDB" id="A0A5Q0LA74"/>
<evidence type="ECO:0000256" key="2">
    <source>
        <dbReference type="SAM" id="Phobius"/>
    </source>
</evidence>
<keyword evidence="3" id="KW-0732">Signal</keyword>
<feature type="compositionally biased region" description="Low complexity" evidence="1">
    <location>
        <begin position="32"/>
        <end position="48"/>
    </location>
</feature>
<accession>A0A5Q0LA74</accession>
<feature type="signal peptide" evidence="3">
    <location>
        <begin position="1"/>
        <end position="28"/>
    </location>
</feature>
<keyword evidence="2" id="KW-1133">Transmembrane helix</keyword>
<feature type="compositionally biased region" description="Low complexity" evidence="1">
    <location>
        <begin position="312"/>
        <end position="321"/>
    </location>
</feature>
<dbReference type="RefSeq" id="WP_153288082.1">
    <property type="nucleotide sequence ID" value="NZ_CP045643.1"/>
</dbReference>
<evidence type="ECO:0000256" key="1">
    <source>
        <dbReference type="SAM" id="MobiDB-lite"/>
    </source>
</evidence>
<dbReference type="KEGG" id="sfy:GFH48_11145"/>
<name>A0A5Q0LA74_9ACTN</name>
<feature type="region of interest" description="Disordered" evidence="1">
    <location>
        <begin position="312"/>
        <end position="339"/>
    </location>
</feature>
<feature type="region of interest" description="Disordered" evidence="1">
    <location>
        <begin position="32"/>
        <end position="82"/>
    </location>
</feature>
<dbReference type="InterPro" id="IPR025645">
    <property type="entry name" value="DUF4349"/>
</dbReference>
<evidence type="ECO:0000313" key="6">
    <source>
        <dbReference type="Proteomes" id="UP000326179"/>
    </source>
</evidence>
<reference evidence="5 6" key="1">
    <citation type="submission" date="2019-10" db="EMBL/GenBank/DDBJ databases">
        <title>A novel species.</title>
        <authorList>
            <person name="Gao J."/>
        </authorList>
    </citation>
    <scope>NUCLEOTIDE SEQUENCE [LARGE SCALE GENOMIC DNA]</scope>
    <source>
        <strain evidence="5 6">QMT-28</strain>
    </source>
</reference>
<evidence type="ECO:0000313" key="5">
    <source>
        <dbReference type="EMBL" id="QFZ73724.1"/>
    </source>
</evidence>
<keyword evidence="2" id="KW-0812">Transmembrane</keyword>
<sequence>MHTPRSVHGARTGRALAGVLLVSSLALAGCGSAGDGATSSSDKAASGDQKAGPGAQEAVPGAADGTTSDKAATGAGGSRAATAPRLETSGIIRTAFLTVQVKDVPKALDEARVTATGAGGFVGDETTTRDGRGHERTRVVLRVPTDRYDQVLSDLGGAGKVLERTAKAQDVTDQVVDVESRIKSQRASVARVRGLMDRATKLSDVVALEGELSSRESDLEALLARQSSLKDRTSLATITLSLSETPVRKAAEKDSEPGFVDALAGGWDAFVATLRWIAMVLGAVLPFAVCAAVLVVLWLRFGRSRLPRRPAPAAAAPVAPVTGSLPTAPPVREEGGKDA</sequence>
<gene>
    <name evidence="5" type="ORF">GFH48_11145</name>
</gene>
<organism evidence="5 6">
    <name type="scientific">Streptomyces fagopyri</name>
    <dbReference type="NCBI Taxonomy" id="2662397"/>
    <lineage>
        <taxon>Bacteria</taxon>
        <taxon>Bacillati</taxon>
        <taxon>Actinomycetota</taxon>
        <taxon>Actinomycetes</taxon>
        <taxon>Kitasatosporales</taxon>
        <taxon>Streptomycetaceae</taxon>
        <taxon>Streptomyces</taxon>
    </lineage>
</organism>
<evidence type="ECO:0000259" key="4">
    <source>
        <dbReference type="Pfam" id="PF14257"/>
    </source>
</evidence>
<dbReference type="Pfam" id="PF14257">
    <property type="entry name" value="DUF4349"/>
    <property type="match status" value="1"/>
</dbReference>
<protein>
    <submittedName>
        <fullName evidence="5">DUF4349 domain-containing protein</fullName>
    </submittedName>
</protein>
<feature type="transmembrane region" description="Helical" evidence="2">
    <location>
        <begin position="276"/>
        <end position="299"/>
    </location>
</feature>
<feature type="chain" id="PRO_5038993096" evidence="3">
    <location>
        <begin position="29"/>
        <end position="339"/>
    </location>
</feature>